<name>A0ABR3KUZ1_TRISP</name>
<keyword evidence="2" id="KW-1185">Reference proteome</keyword>
<proteinExistence type="predicted"/>
<organism evidence="1 2">
    <name type="scientific">Trichinella spiralis</name>
    <name type="common">Trichina worm</name>
    <dbReference type="NCBI Taxonomy" id="6334"/>
    <lineage>
        <taxon>Eukaryota</taxon>
        <taxon>Metazoa</taxon>
        <taxon>Ecdysozoa</taxon>
        <taxon>Nematoda</taxon>
        <taxon>Enoplea</taxon>
        <taxon>Dorylaimia</taxon>
        <taxon>Trichinellida</taxon>
        <taxon>Trichinellidae</taxon>
        <taxon>Trichinella</taxon>
    </lineage>
</organism>
<evidence type="ECO:0000313" key="1">
    <source>
        <dbReference type="EMBL" id="KAL1243384.1"/>
    </source>
</evidence>
<evidence type="ECO:0000313" key="2">
    <source>
        <dbReference type="Proteomes" id="UP001558632"/>
    </source>
</evidence>
<sequence length="87" mass="9877">MAKQIRQQYSFLNKYPGLMLSPPTGFAWPLLLIVLTTEFSSSLTFATTPFHSNRTSRLFQAPFQKATKFRDRVKADDGDVQFSLASD</sequence>
<comment type="caution">
    <text evidence="1">The sequence shown here is derived from an EMBL/GenBank/DDBJ whole genome shotgun (WGS) entry which is preliminary data.</text>
</comment>
<reference evidence="1 2" key="1">
    <citation type="submission" date="2024-07" db="EMBL/GenBank/DDBJ databases">
        <title>Enhanced genomic and transcriptomic resources for Trichinella pseudospiralis and T. spiralis underpin the discovery of pronounced molecular differences between stages and species.</title>
        <authorList>
            <person name="Pasi K.K."/>
            <person name="La Rosa G."/>
            <person name="Gomez-Morales M.A."/>
            <person name="Tosini F."/>
            <person name="Sumanam S."/>
            <person name="Young N.D."/>
            <person name="Chang B.C."/>
            <person name="Robin G.B."/>
        </authorList>
    </citation>
    <scope>NUCLEOTIDE SEQUENCE [LARGE SCALE GENOMIC DNA]</scope>
    <source>
        <strain evidence="1">ISS534</strain>
    </source>
</reference>
<protein>
    <submittedName>
        <fullName evidence="1">Ribosome biogenesis protein</fullName>
    </submittedName>
</protein>
<accession>A0ABR3KUZ1</accession>
<gene>
    <name evidence="1" type="ORF">TSPI_03646</name>
</gene>
<dbReference type="EMBL" id="JBEUSY010000170">
    <property type="protein sequence ID" value="KAL1243384.1"/>
    <property type="molecule type" value="Genomic_DNA"/>
</dbReference>
<dbReference type="Proteomes" id="UP001558632">
    <property type="component" value="Unassembled WGS sequence"/>
</dbReference>